<evidence type="ECO:0000256" key="1">
    <source>
        <dbReference type="SAM" id="SignalP"/>
    </source>
</evidence>
<dbReference type="EMBL" id="LVYV01000003">
    <property type="protein sequence ID" value="KZD24561.1"/>
    <property type="molecule type" value="Genomic_DNA"/>
</dbReference>
<accession>A0A161R5U9</accession>
<feature type="chain" id="PRO_5007825672" description="DUF3551 domain-containing protein" evidence="1">
    <location>
        <begin position="25"/>
        <end position="99"/>
    </location>
</feature>
<protein>
    <recommendedName>
        <fullName evidence="4">DUF3551 domain-containing protein</fullName>
    </recommendedName>
</protein>
<organism evidence="2 3">
    <name type="scientific">Tardiphaga robiniae</name>
    <dbReference type="NCBI Taxonomy" id="943830"/>
    <lineage>
        <taxon>Bacteria</taxon>
        <taxon>Pseudomonadati</taxon>
        <taxon>Pseudomonadota</taxon>
        <taxon>Alphaproteobacteria</taxon>
        <taxon>Hyphomicrobiales</taxon>
        <taxon>Nitrobacteraceae</taxon>
        <taxon>Tardiphaga</taxon>
    </lineage>
</organism>
<reference evidence="2 3" key="1">
    <citation type="submission" date="2016-03" db="EMBL/GenBank/DDBJ databases">
        <title>Microsymbionts genomes from the relict species Vavilovia formosa (Stev.) Fed.</title>
        <authorList>
            <person name="Kopat V."/>
            <person name="Chirak E."/>
            <person name="Kimeklis A."/>
            <person name="Andronov E."/>
        </authorList>
    </citation>
    <scope>NUCLEOTIDE SEQUENCE [LARGE SCALE GENOMIC DNA]</scope>
    <source>
        <strain evidence="2 3">Vaf07</strain>
    </source>
</reference>
<feature type="signal peptide" evidence="1">
    <location>
        <begin position="1"/>
        <end position="24"/>
    </location>
</feature>
<dbReference type="Proteomes" id="UP000076574">
    <property type="component" value="Unassembled WGS sequence"/>
</dbReference>
<keyword evidence="3" id="KW-1185">Reference proteome</keyword>
<evidence type="ECO:0008006" key="4">
    <source>
        <dbReference type="Google" id="ProtNLM"/>
    </source>
</evidence>
<dbReference type="RefSeq" id="WP_068730872.1">
    <property type="nucleotide sequence ID" value="NZ_LVYV01000003.1"/>
</dbReference>
<sequence length="99" mass="10607">MRAALLALVALGAVSALNVTPAAAQRTDPGPFSFNTPSGYPFCMRSLYDDDDCSYRTYAQCAATASGIGLTCFANPALAYAQSYAPQQPRVKRKRKSSY</sequence>
<gene>
    <name evidence="2" type="ORF">A4A58_22100</name>
</gene>
<evidence type="ECO:0000313" key="3">
    <source>
        <dbReference type="Proteomes" id="UP000076574"/>
    </source>
</evidence>
<comment type="caution">
    <text evidence="2">The sequence shown here is derived from an EMBL/GenBank/DDBJ whole genome shotgun (WGS) entry which is preliminary data.</text>
</comment>
<evidence type="ECO:0000313" key="2">
    <source>
        <dbReference type="EMBL" id="KZD24561.1"/>
    </source>
</evidence>
<proteinExistence type="predicted"/>
<dbReference type="AlphaFoldDB" id="A0A161R5U9"/>
<dbReference type="Pfam" id="PF12071">
    <property type="entry name" value="DUF3551"/>
    <property type="match status" value="1"/>
</dbReference>
<dbReference type="InterPro" id="IPR021937">
    <property type="entry name" value="DUF3551"/>
</dbReference>
<name>A0A161R5U9_9BRAD</name>
<dbReference type="OrthoDB" id="8255753at2"/>
<keyword evidence="1" id="KW-0732">Signal</keyword>